<name>F2B927_9NEIS</name>
<dbReference type="RefSeq" id="WP_007341251.1">
    <property type="nucleotide sequence ID" value="NZ_GL878494.1"/>
</dbReference>
<dbReference type="HOGENOM" id="CLU_2247130_0_0_4"/>
<dbReference type="Proteomes" id="UP000004105">
    <property type="component" value="Unassembled WGS sequence"/>
</dbReference>
<evidence type="ECO:0000313" key="1">
    <source>
        <dbReference type="EMBL" id="EGF12031.1"/>
    </source>
</evidence>
<reference evidence="1 2" key="1">
    <citation type="submission" date="2011-02" db="EMBL/GenBank/DDBJ databases">
        <authorList>
            <person name="Muzny D."/>
            <person name="Qin X."/>
            <person name="Deng J."/>
            <person name="Jiang H."/>
            <person name="Liu Y."/>
            <person name="Qu J."/>
            <person name="Song X.-Z."/>
            <person name="Zhang L."/>
            <person name="Thornton R."/>
            <person name="Coyle M."/>
            <person name="Francisco L."/>
            <person name="Jackson L."/>
            <person name="Javaid M."/>
            <person name="Korchina V."/>
            <person name="Kovar C."/>
            <person name="Mata R."/>
            <person name="Mathew T."/>
            <person name="Ngo R."/>
            <person name="Nguyen L."/>
            <person name="Nguyen N."/>
            <person name="Okwuonu G."/>
            <person name="Ongeri F."/>
            <person name="Pham C."/>
            <person name="Simmons D."/>
            <person name="Wilczek-Boney K."/>
            <person name="Hale W."/>
            <person name="Jakkamsetti A."/>
            <person name="Pham P."/>
            <person name="Ruth R."/>
            <person name="San Lucas F."/>
            <person name="Warren J."/>
            <person name="Zhang J."/>
            <person name="Zhao Z."/>
            <person name="Zhou C."/>
            <person name="Zhu D."/>
            <person name="Lee S."/>
            <person name="Bess C."/>
            <person name="Blankenburg K."/>
            <person name="Forbes L."/>
            <person name="Fu Q."/>
            <person name="Gubbala S."/>
            <person name="Hirani K."/>
            <person name="Jayaseelan J.C."/>
            <person name="Lara F."/>
            <person name="Munidasa M."/>
            <person name="Palculict T."/>
            <person name="Patil S."/>
            <person name="Pu L.-L."/>
            <person name="Saada N."/>
            <person name="Tang L."/>
            <person name="Weissenberger G."/>
            <person name="Zhu Y."/>
            <person name="Hemphill L."/>
            <person name="Shang Y."/>
            <person name="Youmans B."/>
            <person name="Ayvaz T."/>
            <person name="Ross M."/>
            <person name="Santibanez J."/>
            <person name="Aqrawi P."/>
            <person name="Gross S."/>
            <person name="Joshi V."/>
            <person name="Fowler G."/>
            <person name="Nazareth L."/>
            <person name="Reid J."/>
            <person name="Worley K."/>
            <person name="Petrosino J."/>
            <person name="Highlander S."/>
            <person name="Gibbs R."/>
        </authorList>
    </citation>
    <scope>NUCLEOTIDE SEQUENCE [LARGE SCALE GENOMIC DNA]</scope>
    <source>
        <strain evidence="1 2">ATCC BAA-1200</strain>
    </source>
</reference>
<gene>
    <name evidence="1" type="ORF">HMPREF9123_0237</name>
</gene>
<proteinExistence type="predicted"/>
<sequence>MAENTMENAAVALTPNEADALIRLVLYAKFETRDEDSLLFAGSPFANAALEKLLHAHPLYGGAAFSGRPLPEQYGKLLADKLAGAGFAPPDEAAWAALAFPYQP</sequence>
<keyword evidence="2" id="KW-1185">Reference proteome</keyword>
<evidence type="ECO:0000313" key="2">
    <source>
        <dbReference type="Proteomes" id="UP000004105"/>
    </source>
</evidence>
<organism evidence="1 2">
    <name type="scientific">Neisseria bacilliformis ATCC BAA-1200</name>
    <dbReference type="NCBI Taxonomy" id="888742"/>
    <lineage>
        <taxon>Bacteria</taxon>
        <taxon>Pseudomonadati</taxon>
        <taxon>Pseudomonadota</taxon>
        <taxon>Betaproteobacteria</taxon>
        <taxon>Neisseriales</taxon>
        <taxon>Neisseriaceae</taxon>
        <taxon>Neisseria</taxon>
    </lineage>
</organism>
<dbReference type="EMBL" id="AFAY01000004">
    <property type="protein sequence ID" value="EGF12031.1"/>
    <property type="molecule type" value="Genomic_DNA"/>
</dbReference>
<dbReference type="AlphaFoldDB" id="F2B927"/>
<accession>F2B927</accession>
<protein>
    <submittedName>
        <fullName evidence="1">Uncharacterized protein</fullName>
    </submittedName>
</protein>
<comment type="caution">
    <text evidence="1">The sequence shown here is derived from an EMBL/GenBank/DDBJ whole genome shotgun (WGS) entry which is preliminary data.</text>
</comment>